<protein>
    <submittedName>
        <fullName evidence="2">Uncharacterized protein</fullName>
    </submittedName>
</protein>
<reference evidence="2 3" key="1">
    <citation type="journal article" date="2019" name="Int. J. Syst. Evol. Microbiol.">
        <title>The Global Catalogue of Microorganisms (GCM) 10K type strain sequencing project: providing services to taxonomists for standard genome sequencing and annotation.</title>
        <authorList>
            <consortium name="The Broad Institute Genomics Platform"/>
            <consortium name="The Broad Institute Genome Sequencing Center for Infectious Disease"/>
            <person name="Wu L."/>
            <person name="Ma J."/>
        </authorList>
    </citation>
    <scope>NUCLEOTIDE SEQUENCE [LARGE SCALE GENOMIC DNA]</scope>
    <source>
        <strain evidence="2 3">JCM 15900</strain>
    </source>
</reference>
<evidence type="ECO:0000313" key="3">
    <source>
        <dbReference type="Proteomes" id="UP001500984"/>
    </source>
</evidence>
<evidence type="ECO:0000256" key="1">
    <source>
        <dbReference type="SAM" id="MobiDB-lite"/>
    </source>
</evidence>
<feature type="region of interest" description="Disordered" evidence="1">
    <location>
        <begin position="79"/>
        <end position="99"/>
    </location>
</feature>
<proteinExistence type="predicted"/>
<gene>
    <name evidence="2" type="ORF">GCM10009823_25540</name>
</gene>
<dbReference type="EMBL" id="BAAAPZ010000012">
    <property type="protein sequence ID" value="GAA2102220.1"/>
    <property type="molecule type" value="Genomic_DNA"/>
</dbReference>
<accession>A0ABN2X0H3</accession>
<organism evidence="2 3">
    <name type="scientific">Brevibacterium salitolerans</name>
    <dbReference type="NCBI Taxonomy" id="1403566"/>
    <lineage>
        <taxon>Bacteria</taxon>
        <taxon>Bacillati</taxon>
        <taxon>Actinomycetota</taxon>
        <taxon>Actinomycetes</taxon>
        <taxon>Micrococcales</taxon>
        <taxon>Brevibacteriaceae</taxon>
        <taxon>Brevibacterium</taxon>
    </lineage>
</organism>
<sequence>MTSVHLLEAGGPAAERTGVVVAETAVAAVPGRVQPLGVILAGWAPYGGDAVRSTLLLRFCEASELPRLLSGLRPPSCAASVPDAAPAPDADSAPAVPVSPDAPAPAAAGLPAAGACAAGTSAGGLAQAVLLLSAWVLRGQEVPLLRVSRSEGGRELTRRLRAELAEALALVAEESPPPDLLRTAGSTP</sequence>
<keyword evidence="3" id="KW-1185">Reference proteome</keyword>
<evidence type="ECO:0000313" key="2">
    <source>
        <dbReference type="EMBL" id="GAA2102220.1"/>
    </source>
</evidence>
<comment type="caution">
    <text evidence="2">The sequence shown here is derived from an EMBL/GenBank/DDBJ whole genome shotgun (WGS) entry which is preliminary data.</text>
</comment>
<dbReference type="Proteomes" id="UP001500984">
    <property type="component" value="Unassembled WGS sequence"/>
</dbReference>
<name>A0ABN2X0H3_9MICO</name>